<evidence type="ECO:0000256" key="8">
    <source>
        <dbReference type="ARBA" id="ARBA00022801"/>
    </source>
</evidence>
<keyword evidence="5" id="KW-0997">Cell inner membrane</keyword>
<protein>
    <submittedName>
        <fullName evidence="17">Penicillin-binding protein 2</fullName>
        <ecNumber evidence="17">3.4.16.4</ecNumber>
    </submittedName>
</protein>
<organism evidence="17 18">
    <name type="scientific">Leptolyngbya subtilissima DQ-A4</name>
    <dbReference type="NCBI Taxonomy" id="2933933"/>
    <lineage>
        <taxon>Bacteria</taxon>
        <taxon>Bacillati</taxon>
        <taxon>Cyanobacteriota</taxon>
        <taxon>Cyanophyceae</taxon>
        <taxon>Leptolyngbyales</taxon>
        <taxon>Leptolyngbyaceae</taxon>
        <taxon>Leptolyngbya group</taxon>
        <taxon>Leptolyngbya</taxon>
    </lineage>
</organism>
<evidence type="ECO:0000256" key="7">
    <source>
        <dbReference type="ARBA" id="ARBA00022692"/>
    </source>
</evidence>
<dbReference type="Pfam" id="PF00905">
    <property type="entry name" value="Transpeptidase"/>
    <property type="match status" value="1"/>
</dbReference>
<evidence type="ECO:0000259" key="16">
    <source>
        <dbReference type="Pfam" id="PF03717"/>
    </source>
</evidence>
<keyword evidence="4" id="KW-1003">Cell membrane</keyword>
<keyword evidence="8 17" id="KW-0378">Hydrolase</keyword>
<dbReference type="InterPro" id="IPR017790">
    <property type="entry name" value="Penicillin-binding_protein_2"/>
</dbReference>
<keyword evidence="13" id="KW-0961">Cell wall biogenesis/degradation</keyword>
<evidence type="ECO:0000256" key="1">
    <source>
        <dbReference type="ARBA" id="ARBA00004167"/>
    </source>
</evidence>
<keyword evidence="12 14" id="KW-0472">Membrane</keyword>
<evidence type="ECO:0000256" key="11">
    <source>
        <dbReference type="ARBA" id="ARBA00022989"/>
    </source>
</evidence>
<sequence length="599" mass="64924">MALLQNLPYVPDTVRGRTVGRSFQAVFLMVLVSVLLVGAFGLRLFQLQVVEGDRNRQLADTNRIRLVPKRPARGTIFDRNGKILAGSRLSHTVSIWPIALPRDKWPMVINRLSKVLNVPPDEIQKRLEQAGYESIESITIARGISPAQATALAEYTNELPGVRLEAEAVRNYPNGDLAAHVIGYTGELTDEQLKARREQGYRLGDVVGQMGAESAFESTLHGTWGGQQVEVDSAGRIISILGDKPAIAGKDIQLTIDIELQRAAEAALGNREGAIVAIDPRSGAVLAMASWPTYDPNIFTTRITEAQWRQLQGADHPFLNRSLQAFPPASTFKIVTTSAAIESGKYDPGTVLPTYPYIQVGGIQFGDWNRAGFGPLSFPGAMAWSSDTFFYQVAMRIGGPTLIEMTRRYGFGRKTGIELGAEESAGLVPDEAWKQKNLDEDWVIGDSINMSIGQGFMQATPLQVANMFAVPANNGYRVTPHLLKDNEEHRNWKESLELSDATIDVLHQGLRRVITGGTGQSLNVPHLPPLSGKSGTAEAPPGLSHAWFGAYAPMEKPEVVVVAFAEHSGGGGGKVAAPMVLKVLEAYFKADQNAAAAAP</sequence>
<reference evidence="17 18" key="1">
    <citation type="submission" date="2022-04" db="EMBL/GenBank/DDBJ databases">
        <title>Positive selection, recombination, and allopatry shape intraspecific diversity of widespread and dominant cyanobacteria.</title>
        <authorList>
            <person name="Wei J."/>
            <person name="Shu W."/>
            <person name="Hu C."/>
        </authorList>
    </citation>
    <scope>NUCLEOTIDE SEQUENCE [LARGE SCALE GENOMIC DNA]</scope>
    <source>
        <strain evidence="17 18">DQ-A4</strain>
    </source>
</reference>
<dbReference type="EMBL" id="JAMPKX010000009">
    <property type="protein sequence ID" value="MEP0948926.1"/>
    <property type="molecule type" value="Genomic_DNA"/>
</dbReference>
<evidence type="ECO:0000256" key="3">
    <source>
        <dbReference type="ARBA" id="ARBA00007171"/>
    </source>
</evidence>
<keyword evidence="10" id="KW-0573">Peptidoglycan synthesis</keyword>
<comment type="caution">
    <text evidence="17">The sequence shown here is derived from an EMBL/GenBank/DDBJ whole genome shotgun (WGS) entry which is preliminary data.</text>
</comment>
<evidence type="ECO:0000256" key="10">
    <source>
        <dbReference type="ARBA" id="ARBA00022984"/>
    </source>
</evidence>
<proteinExistence type="inferred from homology"/>
<evidence type="ECO:0000256" key="5">
    <source>
        <dbReference type="ARBA" id="ARBA00022519"/>
    </source>
</evidence>
<name>A0ABV0K826_9CYAN</name>
<feature type="transmembrane region" description="Helical" evidence="14">
    <location>
        <begin position="25"/>
        <end position="45"/>
    </location>
</feature>
<dbReference type="PANTHER" id="PTHR30627">
    <property type="entry name" value="PEPTIDOGLYCAN D,D-TRANSPEPTIDASE"/>
    <property type="match status" value="1"/>
</dbReference>
<evidence type="ECO:0000256" key="4">
    <source>
        <dbReference type="ARBA" id="ARBA00022475"/>
    </source>
</evidence>
<evidence type="ECO:0000256" key="2">
    <source>
        <dbReference type="ARBA" id="ARBA00004236"/>
    </source>
</evidence>
<evidence type="ECO:0000313" key="18">
    <source>
        <dbReference type="Proteomes" id="UP001482513"/>
    </source>
</evidence>
<dbReference type="GO" id="GO:0009002">
    <property type="term" value="F:serine-type D-Ala-D-Ala carboxypeptidase activity"/>
    <property type="evidence" value="ECO:0007669"/>
    <property type="project" value="UniProtKB-EC"/>
</dbReference>
<dbReference type="EC" id="3.4.16.4" evidence="17"/>
<dbReference type="Gene3D" id="3.40.710.10">
    <property type="entry name" value="DD-peptidase/beta-lactamase superfamily"/>
    <property type="match status" value="1"/>
</dbReference>
<dbReference type="Pfam" id="PF03717">
    <property type="entry name" value="PBP_dimer"/>
    <property type="match status" value="1"/>
</dbReference>
<dbReference type="SUPFAM" id="SSF56601">
    <property type="entry name" value="beta-lactamase/transpeptidase-like"/>
    <property type="match status" value="1"/>
</dbReference>
<keyword evidence="7 14" id="KW-0812">Transmembrane</keyword>
<dbReference type="SUPFAM" id="SSF56519">
    <property type="entry name" value="Penicillin binding protein dimerisation domain"/>
    <property type="match status" value="1"/>
</dbReference>
<evidence type="ECO:0000313" key="17">
    <source>
        <dbReference type="EMBL" id="MEP0948926.1"/>
    </source>
</evidence>
<dbReference type="InterPro" id="IPR036138">
    <property type="entry name" value="PBP_dimer_sf"/>
</dbReference>
<evidence type="ECO:0000256" key="14">
    <source>
        <dbReference type="SAM" id="Phobius"/>
    </source>
</evidence>
<dbReference type="RefSeq" id="WP_190694706.1">
    <property type="nucleotide sequence ID" value="NZ_JAMPKX010000009.1"/>
</dbReference>
<keyword evidence="17" id="KW-0121">Carboxypeptidase</keyword>
<dbReference type="Proteomes" id="UP001482513">
    <property type="component" value="Unassembled WGS sequence"/>
</dbReference>
<dbReference type="InterPro" id="IPR005311">
    <property type="entry name" value="PBP_dimer"/>
</dbReference>
<evidence type="ECO:0000259" key="15">
    <source>
        <dbReference type="Pfam" id="PF00905"/>
    </source>
</evidence>
<dbReference type="Gene3D" id="3.90.1310.10">
    <property type="entry name" value="Penicillin-binding protein 2a (Domain 2)"/>
    <property type="match status" value="1"/>
</dbReference>
<keyword evidence="18" id="KW-1185">Reference proteome</keyword>
<dbReference type="NCBIfam" id="TIGR03423">
    <property type="entry name" value="pbp2_mrdA"/>
    <property type="match status" value="1"/>
</dbReference>
<evidence type="ECO:0000256" key="13">
    <source>
        <dbReference type="ARBA" id="ARBA00023316"/>
    </source>
</evidence>
<feature type="domain" description="Penicillin-binding protein dimerisation" evidence="16">
    <location>
        <begin position="70"/>
        <end position="239"/>
    </location>
</feature>
<keyword evidence="6" id="KW-0645">Protease</keyword>
<gene>
    <name evidence="17" type="primary">mrdA</name>
    <name evidence="17" type="ORF">NC992_18735</name>
</gene>
<accession>A0ABV0K826</accession>
<dbReference type="InterPro" id="IPR050515">
    <property type="entry name" value="Beta-lactam/transpept"/>
</dbReference>
<comment type="similarity">
    <text evidence="3">Belongs to the transpeptidase family.</text>
</comment>
<dbReference type="Gene3D" id="3.30.1390.30">
    <property type="entry name" value="Penicillin-binding protein 2a, domain 3"/>
    <property type="match status" value="1"/>
</dbReference>
<feature type="domain" description="Penicillin-binding protein transpeptidase" evidence="15">
    <location>
        <begin position="273"/>
        <end position="584"/>
    </location>
</feature>
<dbReference type="InterPro" id="IPR012338">
    <property type="entry name" value="Beta-lactam/transpept-like"/>
</dbReference>
<evidence type="ECO:0000256" key="6">
    <source>
        <dbReference type="ARBA" id="ARBA00022670"/>
    </source>
</evidence>
<keyword evidence="9" id="KW-0133">Cell shape</keyword>
<evidence type="ECO:0000256" key="9">
    <source>
        <dbReference type="ARBA" id="ARBA00022960"/>
    </source>
</evidence>
<dbReference type="PANTHER" id="PTHR30627:SF2">
    <property type="entry name" value="PEPTIDOGLYCAN D,D-TRANSPEPTIDASE MRDA"/>
    <property type="match status" value="1"/>
</dbReference>
<keyword evidence="11 14" id="KW-1133">Transmembrane helix</keyword>
<dbReference type="InterPro" id="IPR001460">
    <property type="entry name" value="PCN-bd_Tpept"/>
</dbReference>
<comment type="subcellular location">
    <subcellularLocation>
        <location evidence="2">Cell membrane</location>
    </subcellularLocation>
    <subcellularLocation>
        <location evidence="1">Membrane</location>
        <topology evidence="1">Single-pass membrane protein</topology>
    </subcellularLocation>
</comment>
<evidence type="ECO:0000256" key="12">
    <source>
        <dbReference type="ARBA" id="ARBA00023136"/>
    </source>
</evidence>